<dbReference type="EMBL" id="PIPQ01000002">
    <property type="protein sequence ID" value="RUO42753.1"/>
    <property type="molecule type" value="Genomic_DNA"/>
</dbReference>
<dbReference type="PIRSF" id="PIRSF037181">
    <property type="entry name" value="DGC"/>
    <property type="match status" value="1"/>
</dbReference>
<dbReference type="RefSeq" id="WP_126756967.1">
    <property type="nucleotide sequence ID" value="NZ_PIPQ01000002.1"/>
</dbReference>
<organism evidence="1 2">
    <name type="scientific">Aliidiomarina taiwanensis</name>
    <dbReference type="NCBI Taxonomy" id="946228"/>
    <lineage>
        <taxon>Bacteria</taxon>
        <taxon>Pseudomonadati</taxon>
        <taxon>Pseudomonadota</taxon>
        <taxon>Gammaproteobacteria</taxon>
        <taxon>Alteromonadales</taxon>
        <taxon>Idiomarinaceae</taxon>
        <taxon>Aliidiomarina</taxon>
    </lineage>
</organism>
<evidence type="ECO:0000313" key="1">
    <source>
        <dbReference type="EMBL" id="RUO42753.1"/>
    </source>
</evidence>
<gene>
    <name evidence="1" type="ORF">CWE15_04915</name>
</gene>
<sequence>MSQAKTEKPLVYSCSGCSNVAQLANDIALWLRDRDVAEMSCIAGVGGDVKPLVRVAQSGRPILALDGCPLNCVKQCLKRQGVEPTWHIQLSDLGIKKRDGVSCTLEEMYRSLEHTHKVLGLEPTFDYKEQPGLACNDSC</sequence>
<proteinExistence type="predicted"/>
<dbReference type="Proteomes" id="UP000286976">
    <property type="component" value="Unassembled WGS sequence"/>
</dbReference>
<accession>A0A432X7B9</accession>
<comment type="caution">
    <text evidence="1">The sequence shown here is derived from an EMBL/GenBank/DDBJ whole genome shotgun (WGS) entry which is preliminary data.</text>
</comment>
<reference evidence="1 2" key="1">
    <citation type="journal article" date="2011" name="Front. Microbiol.">
        <title>Genomic signatures of strain selection and enhancement in Bacillus atrophaeus var. globigii, a historical biowarfare simulant.</title>
        <authorList>
            <person name="Gibbons H.S."/>
            <person name="Broomall S.M."/>
            <person name="McNew L.A."/>
            <person name="Daligault H."/>
            <person name="Chapman C."/>
            <person name="Bruce D."/>
            <person name="Karavis M."/>
            <person name="Krepps M."/>
            <person name="McGregor P.A."/>
            <person name="Hong C."/>
            <person name="Park K.H."/>
            <person name="Akmal A."/>
            <person name="Feldman A."/>
            <person name="Lin J.S."/>
            <person name="Chang W.E."/>
            <person name="Higgs B.W."/>
            <person name="Demirev P."/>
            <person name="Lindquist J."/>
            <person name="Liem A."/>
            <person name="Fochler E."/>
            <person name="Read T.D."/>
            <person name="Tapia R."/>
            <person name="Johnson S."/>
            <person name="Bishop-Lilly K.A."/>
            <person name="Detter C."/>
            <person name="Han C."/>
            <person name="Sozhamannan S."/>
            <person name="Rosenzweig C.N."/>
            <person name="Skowronski E.W."/>
        </authorList>
    </citation>
    <scope>NUCLEOTIDE SEQUENCE [LARGE SCALE GENOMIC DNA]</scope>
    <source>
        <strain evidence="1 2">AIT1</strain>
    </source>
</reference>
<name>A0A432X7B9_9GAMM</name>
<dbReference type="Pfam" id="PF08859">
    <property type="entry name" value="DGC"/>
    <property type="match status" value="1"/>
</dbReference>
<dbReference type="AlphaFoldDB" id="A0A432X7B9"/>
<dbReference type="InterPro" id="IPR014958">
    <property type="entry name" value="DGC"/>
</dbReference>
<protein>
    <submittedName>
        <fullName evidence="1">Zinc-binding protein</fullName>
    </submittedName>
</protein>
<evidence type="ECO:0000313" key="2">
    <source>
        <dbReference type="Proteomes" id="UP000286976"/>
    </source>
</evidence>
<dbReference type="OrthoDB" id="2111735at2"/>
<keyword evidence="2" id="KW-1185">Reference proteome</keyword>